<dbReference type="Pfam" id="PF00702">
    <property type="entry name" value="Hydrolase"/>
    <property type="match status" value="1"/>
</dbReference>
<dbReference type="KEGG" id="aka:TKWG_13690"/>
<dbReference type="Pfam" id="PF00122">
    <property type="entry name" value="E1-E2_ATPase"/>
    <property type="match status" value="1"/>
</dbReference>
<accession>I3UCV1</accession>
<evidence type="ECO:0000256" key="1">
    <source>
        <dbReference type="ARBA" id="ARBA00004651"/>
    </source>
</evidence>
<reference evidence="17 18" key="1">
    <citation type="journal article" date="2011" name="J. Bacteriol.">
        <title>Whole-genome shotgun sequencing of the sulfur-oxidizing chemoautotroph Tetrathiobacter kashmirensis.</title>
        <authorList>
            <person name="Ghosh W."/>
            <person name="George A."/>
            <person name="Agarwal A."/>
            <person name="Raj P."/>
            <person name="Alam M."/>
            <person name="Pyne P."/>
            <person name="Das Gupta S.K."/>
        </authorList>
    </citation>
    <scope>NUCLEOTIDE SEQUENCE [LARGE SCALE GENOMIC DNA]</scope>
    <source>
        <strain evidence="17 18">WT001</strain>
    </source>
</reference>
<evidence type="ECO:0000256" key="5">
    <source>
        <dbReference type="ARBA" id="ARBA00022553"/>
    </source>
</evidence>
<feature type="transmembrane region" description="Helical" evidence="15">
    <location>
        <begin position="135"/>
        <end position="153"/>
    </location>
</feature>
<dbReference type="InterPro" id="IPR008250">
    <property type="entry name" value="ATPase_P-typ_transduc_dom_A_sf"/>
</dbReference>
<comment type="subcellular location">
    <subcellularLocation>
        <location evidence="1">Cell membrane</location>
        <topology evidence="1">Multi-pass membrane protein</topology>
    </subcellularLocation>
</comment>
<dbReference type="PRINTS" id="PR00943">
    <property type="entry name" value="CUATPASE"/>
</dbReference>
<evidence type="ECO:0000313" key="17">
    <source>
        <dbReference type="EMBL" id="AFK62839.1"/>
    </source>
</evidence>
<proteinExistence type="inferred from homology"/>
<evidence type="ECO:0000256" key="2">
    <source>
        <dbReference type="ARBA" id="ARBA00006024"/>
    </source>
</evidence>
<keyword evidence="12 15" id="KW-1133">Transmembrane helix</keyword>
<dbReference type="OrthoDB" id="8552908at2"/>
<gene>
    <name evidence="17" type="ordered locus">TKWG_13690</name>
</gene>
<dbReference type="InterPro" id="IPR018303">
    <property type="entry name" value="ATPase_P-typ_P_site"/>
</dbReference>
<keyword evidence="13" id="KW-0406">Ion transport</keyword>
<dbReference type="GO" id="GO:0016887">
    <property type="term" value="F:ATP hydrolysis activity"/>
    <property type="evidence" value="ECO:0007669"/>
    <property type="project" value="InterPro"/>
</dbReference>
<dbReference type="SUPFAM" id="SSF81665">
    <property type="entry name" value="Calcium ATPase, transmembrane domain M"/>
    <property type="match status" value="1"/>
</dbReference>
<dbReference type="RefSeq" id="WP_014750930.1">
    <property type="nucleotide sequence ID" value="NC_017964.1"/>
</dbReference>
<keyword evidence="9 15" id="KW-0067">ATP-binding</keyword>
<evidence type="ECO:0000256" key="12">
    <source>
        <dbReference type="ARBA" id="ARBA00022989"/>
    </source>
</evidence>
<evidence type="ECO:0000256" key="15">
    <source>
        <dbReference type="RuleBase" id="RU362081"/>
    </source>
</evidence>
<protein>
    <submittedName>
        <fullName evidence="17">Metal transporter ATPase</fullName>
    </submittedName>
</protein>
<keyword evidence="4 15" id="KW-1003">Cell membrane</keyword>
<organism evidence="17 18">
    <name type="scientific">Advenella kashmirensis (strain DSM 17095 / LMG 22695 / WT001)</name>
    <name type="common">Tetrathiobacter kashmirensis</name>
    <dbReference type="NCBI Taxonomy" id="1036672"/>
    <lineage>
        <taxon>Bacteria</taxon>
        <taxon>Pseudomonadati</taxon>
        <taxon>Pseudomonadota</taxon>
        <taxon>Betaproteobacteria</taxon>
        <taxon>Burkholderiales</taxon>
        <taxon>Alcaligenaceae</taxon>
    </lineage>
</organism>
<feature type="transmembrane region" description="Helical" evidence="15">
    <location>
        <begin position="104"/>
        <end position="123"/>
    </location>
</feature>
<dbReference type="PROSITE" id="PS00154">
    <property type="entry name" value="ATPASE_E1_E2"/>
    <property type="match status" value="1"/>
</dbReference>
<evidence type="ECO:0000256" key="9">
    <source>
        <dbReference type="ARBA" id="ARBA00022840"/>
    </source>
</evidence>
<feature type="transmembrane region" description="Helical" evidence="15">
    <location>
        <begin position="684"/>
        <end position="700"/>
    </location>
</feature>
<evidence type="ECO:0000256" key="13">
    <source>
        <dbReference type="ARBA" id="ARBA00023065"/>
    </source>
</evidence>
<dbReference type="Pfam" id="PF00403">
    <property type="entry name" value="HMA"/>
    <property type="match status" value="1"/>
</dbReference>
<evidence type="ECO:0000256" key="4">
    <source>
        <dbReference type="ARBA" id="ARBA00022475"/>
    </source>
</evidence>
<evidence type="ECO:0000256" key="6">
    <source>
        <dbReference type="ARBA" id="ARBA00022692"/>
    </source>
</evidence>
<dbReference type="GO" id="GO:0005507">
    <property type="term" value="F:copper ion binding"/>
    <property type="evidence" value="ECO:0007669"/>
    <property type="project" value="TreeGrafter"/>
</dbReference>
<keyword evidence="5" id="KW-0597">Phosphoprotein</keyword>
<dbReference type="EMBL" id="CP003555">
    <property type="protein sequence ID" value="AFK62839.1"/>
    <property type="molecule type" value="Genomic_DNA"/>
</dbReference>
<feature type="domain" description="HMA" evidence="16">
    <location>
        <begin position="15"/>
        <end position="81"/>
    </location>
</feature>
<evidence type="ECO:0000313" key="18">
    <source>
        <dbReference type="Proteomes" id="UP000005267"/>
    </source>
</evidence>
<dbReference type="Gene3D" id="2.70.150.10">
    <property type="entry name" value="Calcium-transporting ATPase, cytoplasmic transduction domain A"/>
    <property type="match status" value="1"/>
</dbReference>
<evidence type="ECO:0000256" key="8">
    <source>
        <dbReference type="ARBA" id="ARBA00022741"/>
    </source>
</evidence>
<dbReference type="PANTHER" id="PTHR43520:SF5">
    <property type="entry name" value="CATION-TRANSPORTING P-TYPE ATPASE-RELATED"/>
    <property type="match status" value="1"/>
</dbReference>
<dbReference type="SUPFAM" id="SSF56784">
    <property type="entry name" value="HAD-like"/>
    <property type="match status" value="1"/>
</dbReference>
<dbReference type="InterPro" id="IPR017969">
    <property type="entry name" value="Heavy-metal-associated_CS"/>
</dbReference>
<keyword evidence="10" id="KW-0460">Magnesium</keyword>
<dbReference type="GO" id="GO:0055070">
    <property type="term" value="P:copper ion homeostasis"/>
    <property type="evidence" value="ECO:0007669"/>
    <property type="project" value="TreeGrafter"/>
</dbReference>
<comment type="similarity">
    <text evidence="2 15">Belongs to the cation transport ATPase (P-type) (TC 3.A.3) family. Type IB subfamily.</text>
</comment>
<dbReference type="Gene3D" id="3.40.50.1000">
    <property type="entry name" value="HAD superfamily/HAD-like"/>
    <property type="match status" value="1"/>
</dbReference>
<dbReference type="PRINTS" id="PR00119">
    <property type="entry name" value="CATATPASE"/>
</dbReference>
<feature type="transmembrane region" description="Helical" evidence="15">
    <location>
        <begin position="382"/>
        <end position="404"/>
    </location>
</feature>
<dbReference type="InterPro" id="IPR023299">
    <property type="entry name" value="ATPase_P-typ_cyto_dom_N"/>
</dbReference>
<evidence type="ECO:0000256" key="14">
    <source>
        <dbReference type="ARBA" id="ARBA00023136"/>
    </source>
</evidence>
<dbReference type="GO" id="GO:0005886">
    <property type="term" value="C:plasma membrane"/>
    <property type="evidence" value="ECO:0007669"/>
    <property type="project" value="UniProtKB-SubCell"/>
</dbReference>
<dbReference type="InterPro" id="IPR059000">
    <property type="entry name" value="ATPase_P-type_domA"/>
</dbReference>
<dbReference type="NCBIfam" id="TIGR01525">
    <property type="entry name" value="ATPase-IB_hvy"/>
    <property type="match status" value="1"/>
</dbReference>
<feature type="transmembrane region" description="Helical" evidence="15">
    <location>
        <begin position="165"/>
        <end position="190"/>
    </location>
</feature>
<dbReference type="AlphaFoldDB" id="I3UCV1"/>
<keyword evidence="18" id="KW-1185">Reference proteome</keyword>
<evidence type="ECO:0000256" key="10">
    <source>
        <dbReference type="ARBA" id="ARBA00022842"/>
    </source>
</evidence>
<dbReference type="PANTHER" id="PTHR43520">
    <property type="entry name" value="ATP7, ISOFORM B"/>
    <property type="match status" value="1"/>
</dbReference>
<dbReference type="InterPro" id="IPR001757">
    <property type="entry name" value="P_typ_ATPase"/>
</dbReference>
<dbReference type="PROSITE" id="PS01047">
    <property type="entry name" value="HMA_1"/>
    <property type="match status" value="1"/>
</dbReference>
<dbReference type="CDD" id="cd00371">
    <property type="entry name" value="HMA"/>
    <property type="match status" value="1"/>
</dbReference>
<dbReference type="GO" id="GO:0005524">
    <property type="term" value="F:ATP binding"/>
    <property type="evidence" value="ECO:0007669"/>
    <property type="project" value="UniProtKB-UniRule"/>
</dbReference>
<dbReference type="SUPFAM" id="SSF55008">
    <property type="entry name" value="HMA, heavy metal-associated domain"/>
    <property type="match status" value="1"/>
</dbReference>
<dbReference type="InterPro" id="IPR027256">
    <property type="entry name" value="P-typ_ATPase_IB"/>
</dbReference>
<keyword evidence="3" id="KW-0813">Transport</keyword>
<keyword evidence="14 15" id="KW-0472">Membrane</keyword>
<dbReference type="NCBIfam" id="TIGR01494">
    <property type="entry name" value="ATPase_P-type"/>
    <property type="match status" value="1"/>
</dbReference>
<evidence type="ECO:0000256" key="3">
    <source>
        <dbReference type="ARBA" id="ARBA00022448"/>
    </source>
</evidence>
<dbReference type="Gene3D" id="3.40.1110.10">
    <property type="entry name" value="Calcium-transporting ATPase, cytoplasmic domain N"/>
    <property type="match status" value="1"/>
</dbReference>
<dbReference type="Proteomes" id="UP000005267">
    <property type="component" value="Chromosome"/>
</dbReference>
<name>I3UCV1_ADVKW</name>
<sequence>MSKTEIDLEPIRFAGRAVLAVRGMWCASCAMALQRSLGKVPGIQETVVNFISGSVLLRWDPDSAALSQVVTRAHKLGYELSFMLDGGALADGLNAQARRIRLQLAVAVVFGMWSMLGSWVLYLNQGISADGEGRLIAWFSVVTGLAVIVYSGQDFFRAAFNTLRAGFAGMDALICIGAVGALVVSIWNLLAGSIDVYMDAATMLVTFLLAGRLIEIRARQENGVAMRALAQLTPEVATRICDNDTTQSVPIDNIEAGDLILIRAAERVPADGVIVHGQSELDTSLLTGESFPVAVAATDEVLAGTVNLGSPLQVRVTASAGHRRIDLLGLRMIELFGARPSLSMAAERFVRWLLPVVTAVAILAFARYLWIGVTASQALISALSLFVAACPCAVGLSMPLAYALGSRRAAERGILWRDPASVESLARSRVIAFDKTGTLTTGLFKVAGIQTAPGIEPQFVGYLAAKAEYGINHPIATALRLYAQHEGWPERNFMQSPTLRYARGVSLDDEQGTVLVGARTWLRDMNVQNLPQAEQGPGMVHVSRNGLWQGAIRLQDTPREQAHCALKRLAADGTQLWLITGDSAQAAGQLIDELQVDFSRIVSSSTPEQKAQALCGAEQTTTFVGDGVNDVLALASADCGIAVSSATAVAASAAGVVVTRGGAEQIVWARHWARRTYRIVKQNLIFSVAYNALIVMVLFASGVTPFAAAIAMLLSSVSVCINATRLAVPSSGVLANENTEIVGISGKASVS</sequence>
<dbReference type="InterPro" id="IPR023298">
    <property type="entry name" value="ATPase_P-typ_TM_dom_sf"/>
</dbReference>
<feature type="transmembrane region" description="Helical" evidence="15">
    <location>
        <begin position="196"/>
        <end position="214"/>
    </location>
</feature>
<evidence type="ECO:0000259" key="16">
    <source>
        <dbReference type="PROSITE" id="PS50846"/>
    </source>
</evidence>
<dbReference type="PROSITE" id="PS50846">
    <property type="entry name" value="HMA_2"/>
    <property type="match status" value="1"/>
</dbReference>
<keyword evidence="11" id="KW-1278">Translocase</keyword>
<dbReference type="SUPFAM" id="SSF81653">
    <property type="entry name" value="Calcium ATPase, transduction domain A"/>
    <property type="match status" value="1"/>
</dbReference>
<dbReference type="GO" id="GO:0043682">
    <property type="term" value="F:P-type divalent copper transporter activity"/>
    <property type="evidence" value="ECO:0007669"/>
    <property type="project" value="TreeGrafter"/>
</dbReference>
<feature type="transmembrane region" description="Helical" evidence="15">
    <location>
        <begin position="349"/>
        <end position="370"/>
    </location>
</feature>
<keyword evidence="7 15" id="KW-0479">Metal-binding</keyword>
<reference evidence="18" key="2">
    <citation type="journal article" date="2013" name="PLoS ONE">
        <title>Genome implosion elicits host-confinement in Alcaligenaceae: evidence from the comparative genomics of Tetrathiobacter kashmirensis, a pathogen in the making.</title>
        <authorList>
            <person name="Ghosh W."/>
            <person name="Alam M."/>
            <person name="Roy C."/>
            <person name="Pyne P."/>
            <person name="George A."/>
            <person name="Chakraborty R."/>
            <person name="Majumder S."/>
            <person name="Agarwal A."/>
            <person name="Chakraborty S."/>
            <person name="Majumdar S."/>
            <person name="Gupta S.K."/>
        </authorList>
    </citation>
    <scope>NUCLEOTIDE SEQUENCE [LARGE SCALE GENOMIC DNA]</scope>
    <source>
        <strain evidence="18">WT001</strain>
    </source>
</reference>
<dbReference type="HOGENOM" id="CLU_001771_0_3_4"/>
<evidence type="ECO:0000256" key="7">
    <source>
        <dbReference type="ARBA" id="ARBA00022723"/>
    </source>
</evidence>
<dbReference type="InterPro" id="IPR036412">
    <property type="entry name" value="HAD-like_sf"/>
</dbReference>
<evidence type="ECO:0000256" key="11">
    <source>
        <dbReference type="ARBA" id="ARBA00022967"/>
    </source>
</evidence>
<dbReference type="Gene3D" id="3.30.70.100">
    <property type="match status" value="1"/>
</dbReference>
<dbReference type="InterPro" id="IPR006121">
    <property type="entry name" value="HMA_dom"/>
</dbReference>
<keyword evidence="8 15" id="KW-0547">Nucleotide-binding</keyword>
<keyword evidence="6 15" id="KW-0812">Transmembrane</keyword>
<dbReference type="InterPro" id="IPR036163">
    <property type="entry name" value="HMA_dom_sf"/>
</dbReference>
<dbReference type="InterPro" id="IPR023214">
    <property type="entry name" value="HAD_sf"/>
</dbReference>
<dbReference type="STRING" id="1036672.TKWG_13690"/>